<dbReference type="eggNOG" id="COG1002">
    <property type="taxonomic scope" value="Bacteria"/>
</dbReference>
<dbReference type="PANTHER" id="PTHR33841">
    <property type="entry name" value="DNA METHYLTRANSFERASE YEEA-RELATED"/>
    <property type="match status" value="1"/>
</dbReference>
<keyword evidence="4" id="KW-0949">S-adenosyl-L-methionine</keyword>
<dbReference type="KEGG" id="dau:Daud_0394"/>
<dbReference type="InterPro" id="IPR050953">
    <property type="entry name" value="N4_N6_ade-DNA_methylase"/>
</dbReference>
<feature type="domain" description="Type II methyltransferase M.TaqI-like" evidence="7">
    <location>
        <begin position="640"/>
        <end position="861"/>
    </location>
</feature>
<proteinExistence type="predicted"/>
<dbReference type="HOGENOM" id="CLU_245165_0_0_9"/>
<dbReference type="EMBL" id="CP000860">
    <property type="protein sequence ID" value="ACA58947.1"/>
    <property type="molecule type" value="Genomic_DNA"/>
</dbReference>
<keyword evidence="3" id="KW-0808">Transferase</keyword>
<keyword evidence="2" id="KW-0489">Methyltransferase</keyword>
<sequence>MIFRHLRNVRGFFSDYYLGSVFGRGRGRRKQISDRETGIAYRRFLRIYERAEGRAFDASLCREQFIRPLLRDVLGFHLGAGENRIHYLFRSAEDEANDAKPLLPVYCGSWDEDLDSGRGSAVPMRRLERALTGADLSYGFLITGECIRLVRAPGDGPRGAYLEVDLAGLATDEDPESFAVFYRLFTFSQYQPDDQGRLPIRQVEAESREHAEKVSEDLKRTVFTAAESLTGGLLQDAVRRGSVADPATITETERMAYRDAALTALYRILFILYAEARDPRLDEHKLYREAYSILGLVDDLLRDPTRDWPENSAGLWMRLKALFRIYDQGLPRITPWEHIPPRGGDLFKADTPDGRLLDAAELPDRIIVRVLLDLTTTAPRRGIGRERVSFRELDIEQLGAVYEGLLEYEPQVAQNTTIEVRVQGRIYALPPGEIARLYEEKALILKGDFAVVAGTEAEYLHPEAPEEDDGEADVEDELVQDEDAENAQTDIEGEEPEDKGVKKGAAARLVRRLERGDFHFVPGSARKGTGSFYTPLPLVRDLVYHALGPLAEGKSPAEIESLRVLDPACGSAHFLVEAMRFLGRELHRAYAEGYGAKGPPQFRSTTGQRWDSDWQVSDEEARATNSEARAWCKRRIAERCLFGVDLNPTAVNLARVALWIESLAGDRPLTYFEHHVRCGNSLLGTWLKRLDDPPLPSMEKRQPNGQISLYTTFADHVRKVVHEAAETRRLIDRAADGGDVEPETIEEQEFKQYQLREAERILGAARLLFDLRSSSAFIPEIWGEWTVLCGYVTKPGQLEAYARSRPWWDAFEQVRRRERFLHWELEFPEVFLDPARPGFDVVLGNPPWDKIKPDKKEFYGKYDIFIRAFVGGELDRRIAELHAAIPGLTDEFRAYEDRVKTVAACLKKGGDYEFQDWKVDGRNTGGDPDKFKFFVERAHQVVYAGGRVGLVVPSAIYNNEGCTGLRYMLLDDSQVERFYAFENRKKIFDIDSRYKFVNLVFRKGKPEADGFEAAFMRHELDELISTNWKPWMVPVKKSELKYLSSGTLAFLEYRNPRDREIVLRMYEGRPLLGDQGSGTWNARFYTEFHMTNDRELWTDPRTGKLWNPRQILGNVPGTTDRPPYYDPAAWPEIRERMAEKGFWPLYEGKHIEQFLVDIKPIERWVRLEAAMKKYDQVPDPGPKVVFRDIASNTNERTCIAAVLPEKSCAGHTLARLVTDEAPNVATTVLNAIVVDFTIRLRTAATHLSFTYMSRVAVPQSAVVQRLPSVGTMSALTSGAQHVSDLMTIWDCVWSANRAVAEAYGLTPDDFEYILSTFLVFARKCPEFYAYLRERVSEWKRQTVEIKREVRTRVFPKHTGVTEAAEASVPYGIKARRSASSTKSREAPTQFKQAVIFAWVVYQLYSPGYPVSRYRAGKMIYLIERAVQLGLFRNYLKQAAGPYDPNLRYRGPEGIATHQRQWLVAVDDTHFEPGPRIDEALNYAERYIHISRAQASAVIKQFRTYQDDTLGRWTTVDLAARELIAQGSVVTVESILAHLSASEEWAHKLDQKEFTLELITGTLSGLRNFGFLSGEREGKNRG</sequence>
<comment type="catalytic activity">
    <reaction evidence="5">
        <text>a 2'-deoxyadenosine in DNA + S-adenosyl-L-methionine = an N(6)-methyl-2'-deoxyadenosine in DNA + S-adenosyl-L-homocysteine + H(+)</text>
        <dbReference type="Rhea" id="RHEA:15197"/>
        <dbReference type="Rhea" id="RHEA-COMP:12418"/>
        <dbReference type="Rhea" id="RHEA-COMP:12419"/>
        <dbReference type="ChEBI" id="CHEBI:15378"/>
        <dbReference type="ChEBI" id="CHEBI:57856"/>
        <dbReference type="ChEBI" id="CHEBI:59789"/>
        <dbReference type="ChEBI" id="CHEBI:90615"/>
        <dbReference type="ChEBI" id="CHEBI:90616"/>
        <dbReference type="EC" id="2.1.1.72"/>
    </reaction>
</comment>
<evidence type="ECO:0000256" key="2">
    <source>
        <dbReference type="ARBA" id="ARBA00022603"/>
    </source>
</evidence>
<organism evidence="8 9">
    <name type="scientific">Desulforudis audaxviator (strain MP104C)</name>
    <dbReference type="NCBI Taxonomy" id="477974"/>
    <lineage>
        <taxon>Bacteria</taxon>
        <taxon>Bacillati</taxon>
        <taxon>Bacillota</taxon>
        <taxon>Clostridia</taxon>
        <taxon>Thermoanaerobacterales</taxon>
        <taxon>Candidatus Desulforudaceae</taxon>
        <taxon>Candidatus Desulforudis</taxon>
    </lineage>
</organism>
<dbReference type="OrthoDB" id="9815272at2"/>
<dbReference type="eggNOG" id="COG0827">
    <property type="taxonomic scope" value="Bacteria"/>
</dbReference>
<dbReference type="PROSITE" id="PS00092">
    <property type="entry name" value="N6_MTASE"/>
    <property type="match status" value="1"/>
</dbReference>
<dbReference type="GO" id="GO:0009007">
    <property type="term" value="F:site-specific DNA-methyltransferase (adenine-specific) activity"/>
    <property type="evidence" value="ECO:0007669"/>
    <property type="project" value="UniProtKB-EC"/>
</dbReference>
<protein>
    <recommendedName>
        <fullName evidence="1">site-specific DNA-methyltransferase (adenine-specific)</fullName>
        <ecNumber evidence="1">2.1.1.72</ecNumber>
    </recommendedName>
</protein>
<dbReference type="SUPFAM" id="SSF53335">
    <property type="entry name" value="S-adenosyl-L-methionine-dependent methyltransferases"/>
    <property type="match status" value="1"/>
</dbReference>
<feature type="region of interest" description="Disordered" evidence="6">
    <location>
        <begin position="483"/>
        <end position="503"/>
    </location>
</feature>
<dbReference type="EC" id="2.1.1.72" evidence="1"/>
<evidence type="ECO:0000313" key="9">
    <source>
        <dbReference type="Proteomes" id="UP000008544"/>
    </source>
</evidence>
<reference evidence="8 9" key="2">
    <citation type="journal article" date="2008" name="Science">
        <title>Environmental genomics reveals a single-species ecosystem deep within Earth.</title>
        <authorList>
            <person name="Chivian D."/>
            <person name="Brodie E.L."/>
            <person name="Alm E.J."/>
            <person name="Culley D.E."/>
            <person name="Dehal P.S."/>
            <person name="Desantis T.Z."/>
            <person name="Gihring T.M."/>
            <person name="Lapidus A."/>
            <person name="Lin L.H."/>
            <person name="Lowry S.R."/>
            <person name="Moser D.P."/>
            <person name="Richardson P.M."/>
            <person name="Southam G."/>
            <person name="Wanger G."/>
            <person name="Pratt L.M."/>
            <person name="Andersen G.L."/>
            <person name="Hazen T.C."/>
            <person name="Brockman F.J."/>
            <person name="Arkin A.P."/>
            <person name="Onstott T.C."/>
        </authorList>
    </citation>
    <scope>NUCLEOTIDE SEQUENCE [LARGE SCALE GENOMIC DNA]</scope>
    <source>
        <strain evidence="8 9">MP104C</strain>
    </source>
</reference>
<dbReference type="InterPro" id="IPR011639">
    <property type="entry name" value="MethylTrfase_TaqI-like_dom"/>
</dbReference>
<keyword evidence="9" id="KW-1185">Reference proteome</keyword>
<dbReference type="PRINTS" id="PR00507">
    <property type="entry name" value="N12N6MTFRASE"/>
</dbReference>
<reference evidence="9" key="1">
    <citation type="submission" date="2007-10" db="EMBL/GenBank/DDBJ databases">
        <title>Complete sequence of chromosome of Desulforudis audaxviator MP104C.</title>
        <authorList>
            <person name="Copeland A."/>
            <person name="Lucas S."/>
            <person name="Lapidus A."/>
            <person name="Barry K."/>
            <person name="Glavina del Rio T."/>
            <person name="Dalin E."/>
            <person name="Tice H."/>
            <person name="Bruce D."/>
            <person name="Pitluck S."/>
            <person name="Lowry S.R."/>
            <person name="Larimer F."/>
            <person name="Land M.L."/>
            <person name="Hauser L."/>
            <person name="Kyrpides N."/>
            <person name="Ivanova N.N."/>
            <person name="Richardson P."/>
        </authorList>
    </citation>
    <scope>NUCLEOTIDE SEQUENCE [LARGE SCALE GENOMIC DNA]</scope>
    <source>
        <strain evidence="9">MP104C</strain>
    </source>
</reference>
<gene>
    <name evidence="8" type="ordered locus">Daud_0394</name>
</gene>
<evidence type="ECO:0000256" key="3">
    <source>
        <dbReference type="ARBA" id="ARBA00022679"/>
    </source>
</evidence>
<evidence type="ECO:0000256" key="1">
    <source>
        <dbReference type="ARBA" id="ARBA00011900"/>
    </source>
</evidence>
<dbReference type="REBASE" id="17243">
    <property type="entry name" value="DauMPORF394P"/>
</dbReference>
<dbReference type="PANTHER" id="PTHR33841:SF1">
    <property type="entry name" value="DNA METHYLTRANSFERASE A"/>
    <property type="match status" value="1"/>
</dbReference>
<evidence type="ECO:0000259" key="7">
    <source>
        <dbReference type="Pfam" id="PF07669"/>
    </source>
</evidence>
<evidence type="ECO:0000256" key="5">
    <source>
        <dbReference type="ARBA" id="ARBA00047942"/>
    </source>
</evidence>
<dbReference type="GO" id="GO:0032259">
    <property type="term" value="P:methylation"/>
    <property type="evidence" value="ECO:0007669"/>
    <property type="project" value="UniProtKB-KW"/>
</dbReference>
<evidence type="ECO:0000313" key="8">
    <source>
        <dbReference type="EMBL" id="ACA58947.1"/>
    </source>
</evidence>
<dbReference type="InterPro" id="IPR029063">
    <property type="entry name" value="SAM-dependent_MTases_sf"/>
</dbReference>
<dbReference type="GO" id="GO:0003676">
    <property type="term" value="F:nucleic acid binding"/>
    <property type="evidence" value="ECO:0007669"/>
    <property type="project" value="InterPro"/>
</dbReference>
<dbReference type="GO" id="GO:0006304">
    <property type="term" value="P:DNA modification"/>
    <property type="evidence" value="ECO:0007669"/>
    <property type="project" value="InterPro"/>
</dbReference>
<dbReference type="Gene3D" id="3.40.50.150">
    <property type="entry name" value="Vaccinia Virus protein VP39"/>
    <property type="match status" value="1"/>
</dbReference>
<dbReference type="Proteomes" id="UP000008544">
    <property type="component" value="Chromosome"/>
</dbReference>
<evidence type="ECO:0000256" key="4">
    <source>
        <dbReference type="ARBA" id="ARBA00022691"/>
    </source>
</evidence>
<dbReference type="Pfam" id="PF07669">
    <property type="entry name" value="Eco57I"/>
    <property type="match status" value="1"/>
</dbReference>
<name>B1I201_DESAP</name>
<dbReference type="InterPro" id="IPR002052">
    <property type="entry name" value="DNA_methylase_N6_adenine_CS"/>
</dbReference>
<evidence type="ECO:0000256" key="6">
    <source>
        <dbReference type="SAM" id="MobiDB-lite"/>
    </source>
</evidence>
<feature type="compositionally biased region" description="Acidic residues" evidence="6">
    <location>
        <begin position="483"/>
        <end position="497"/>
    </location>
</feature>
<dbReference type="STRING" id="477974.Daud_0394"/>
<accession>B1I201</accession>